<accession>A0A8X7MQI0</accession>
<dbReference type="CDD" id="cd00130">
    <property type="entry name" value="PAS"/>
    <property type="match status" value="1"/>
</dbReference>
<comment type="caution">
    <text evidence="6">The sequence shown here is derived from an EMBL/GenBank/DDBJ whole genome shotgun (WGS) entry which is preliminary data.</text>
</comment>
<dbReference type="Proteomes" id="UP000077684">
    <property type="component" value="Unassembled WGS sequence"/>
</dbReference>
<dbReference type="InterPro" id="IPR036305">
    <property type="entry name" value="RGS_sf"/>
</dbReference>
<evidence type="ECO:0000256" key="4">
    <source>
        <dbReference type="SAM" id="MobiDB-lite"/>
    </source>
</evidence>
<dbReference type="InterPro" id="IPR044926">
    <property type="entry name" value="RGS_subdomain_2"/>
</dbReference>
<dbReference type="PROSITE" id="PS50132">
    <property type="entry name" value="RGS"/>
    <property type="match status" value="1"/>
</dbReference>
<feature type="compositionally biased region" description="Basic and acidic residues" evidence="4">
    <location>
        <begin position="630"/>
        <end position="641"/>
    </location>
</feature>
<dbReference type="PANTHER" id="PTHR47429:SF2">
    <property type="entry name" value="PROTEIN TWIN LOV 1"/>
    <property type="match status" value="1"/>
</dbReference>
<evidence type="ECO:0000313" key="7">
    <source>
        <dbReference type="Proteomes" id="UP000077684"/>
    </source>
</evidence>
<dbReference type="InterPro" id="IPR000014">
    <property type="entry name" value="PAS"/>
</dbReference>
<proteinExistence type="predicted"/>
<sequence>MVEQVEDQALPFLLSLSCRRPASVPLVEIASELSMSVPRSGPPPKIPLPIAPTSSRFGGISTNGDYLSATTSVRSGPGRKPSHDTFGPGGRSPAMPVRNIKDDGSPDEGTESSTYEDEHDQVYDTENESVLQIKMARHDDRRLRDSNPTPYFPAPPTREARHAPSSPSSQWRNFSPPLSVHRSKAYQSQSNPRQRGNGSASQTSLRMRHDDGRDSSQSIHGQHRSAYQGSRPASPSSQGTSSPTDFYRRTGAKTDLDSWNPPAVPPRAGKYSASLHGTITNLPDWTSLRGDEPTSHPVGHVQKDIEFSILRLVSPAVFEQLLSDPLGRHRFREYLNTCEEGGSKDLDFVLDVREHMRAIDNLKQGSEALHDVYVKNPENRGELAPELDNSLLASLRTTFALQHQLDGVHSHLIQTMFHSAFQRFIRASITEQSRVRLGAFASDDNGDGLGAAFVLTNPRLRDHPIVLVSPAFCDLTGYPQEAILQRNCRFLQGPSTSPESVQRIRDSLNTGTSSIELLLNYTRSGEPFWNLLCIIPLRDAKGRVQYFVGGQVNVTGALTSNGLSFLLGGGRSYENLPDLDSTRRYGVEASPTLLKYYSSTDLPSDQDNRRQADNRSVRQPNPKAAGTSLYDHEPVESDKTKGSNSNSGMMKRFWTGRRKVPLNNQTLGRTAESEARRMGGTVEEHMDDFSATYSRIALIKKSKREILFVTSSLLEYFDLPVSTPQQIYESPLLHADLLSLICGEDRADTKRLRADVQEAIRTGKTLKITVNIRQPARRLFSSGAVLKSTVLHISPLKDVENNTSAAIVVFA</sequence>
<evidence type="ECO:0000256" key="3">
    <source>
        <dbReference type="ARBA" id="ARBA00022991"/>
    </source>
</evidence>
<feature type="compositionally biased region" description="Polar residues" evidence="4">
    <location>
        <begin position="215"/>
        <end position="244"/>
    </location>
</feature>
<dbReference type="AlphaFoldDB" id="A0A8X7MQI0"/>
<dbReference type="InterPro" id="IPR035965">
    <property type="entry name" value="PAS-like_dom_sf"/>
</dbReference>
<keyword evidence="7" id="KW-1185">Reference proteome</keyword>
<dbReference type="SUPFAM" id="SSF55785">
    <property type="entry name" value="PYP-like sensor domain (PAS domain)"/>
    <property type="match status" value="1"/>
</dbReference>
<feature type="region of interest" description="Disordered" evidence="4">
    <location>
        <begin position="35"/>
        <end position="272"/>
    </location>
</feature>
<evidence type="ECO:0000256" key="2">
    <source>
        <dbReference type="ARBA" id="ARBA00022643"/>
    </source>
</evidence>
<feature type="compositionally biased region" description="Acidic residues" evidence="4">
    <location>
        <begin position="105"/>
        <end position="127"/>
    </location>
</feature>
<feature type="compositionally biased region" description="Pro residues" evidence="4">
    <location>
        <begin position="40"/>
        <end position="50"/>
    </location>
</feature>
<dbReference type="GO" id="GO:0005634">
    <property type="term" value="C:nucleus"/>
    <property type="evidence" value="ECO:0007669"/>
    <property type="project" value="TreeGrafter"/>
</dbReference>
<feature type="compositionally biased region" description="Basic and acidic residues" evidence="4">
    <location>
        <begin position="606"/>
        <end position="616"/>
    </location>
</feature>
<organism evidence="6 7">
    <name type="scientific">Tilletia controversa</name>
    <name type="common">dwarf bunt fungus</name>
    <dbReference type="NCBI Taxonomy" id="13291"/>
    <lineage>
        <taxon>Eukaryota</taxon>
        <taxon>Fungi</taxon>
        <taxon>Dikarya</taxon>
        <taxon>Basidiomycota</taxon>
        <taxon>Ustilaginomycotina</taxon>
        <taxon>Exobasidiomycetes</taxon>
        <taxon>Tilletiales</taxon>
        <taxon>Tilletiaceae</taxon>
        <taxon>Tilletia</taxon>
    </lineage>
</organism>
<dbReference type="InterPro" id="IPR016137">
    <property type="entry name" value="RGS"/>
</dbReference>
<dbReference type="NCBIfam" id="TIGR00229">
    <property type="entry name" value="sensory_box"/>
    <property type="match status" value="1"/>
</dbReference>
<dbReference type="EMBL" id="LWDE02000830">
    <property type="protein sequence ID" value="KAE8243838.1"/>
    <property type="molecule type" value="Genomic_DNA"/>
</dbReference>
<dbReference type="Gene3D" id="3.30.450.20">
    <property type="entry name" value="PAS domain"/>
    <property type="match status" value="1"/>
</dbReference>
<keyword evidence="1" id="KW-0285">Flavoprotein</keyword>
<reference evidence="6" key="2">
    <citation type="journal article" date="2019" name="IMA Fungus">
        <title>Genome sequencing and comparison of five Tilletia species to identify candidate genes for the detection of regulated species infecting wheat.</title>
        <authorList>
            <person name="Nguyen H.D.T."/>
            <person name="Sultana T."/>
            <person name="Kesanakurti P."/>
            <person name="Hambleton S."/>
        </authorList>
    </citation>
    <scope>NUCLEOTIDE SEQUENCE</scope>
    <source>
        <strain evidence="6">DAOMC 236426</strain>
    </source>
</reference>
<feature type="compositionally biased region" description="Polar residues" evidence="4">
    <location>
        <begin position="185"/>
        <end position="205"/>
    </location>
</feature>
<feature type="compositionally biased region" description="Basic and acidic residues" evidence="4">
    <location>
        <begin position="246"/>
        <end position="256"/>
    </location>
</feature>
<keyword evidence="3" id="KW-0157">Chromophore</keyword>
<reference evidence="6" key="1">
    <citation type="submission" date="2016-04" db="EMBL/GenBank/DDBJ databases">
        <authorList>
            <person name="Nguyen H.D."/>
            <person name="Samba Siva P."/>
            <person name="Cullis J."/>
            <person name="Levesque C.A."/>
            <person name="Hambleton S."/>
        </authorList>
    </citation>
    <scope>NUCLEOTIDE SEQUENCE</scope>
    <source>
        <strain evidence="6">DAOMC 236426</strain>
    </source>
</reference>
<dbReference type="SUPFAM" id="SSF48097">
    <property type="entry name" value="Regulator of G-protein signaling, RGS"/>
    <property type="match status" value="1"/>
</dbReference>
<gene>
    <name evidence="6" type="ORF">A4X06_0g6084</name>
</gene>
<feature type="domain" description="RGS" evidence="5">
    <location>
        <begin position="317"/>
        <end position="429"/>
    </location>
</feature>
<protein>
    <recommendedName>
        <fullName evidence="5">RGS domain-containing protein</fullName>
    </recommendedName>
</protein>
<feature type="region of interest" description="Disordered" evidence="4">
    <location>
        <begin position="596"/>
        <end position="655"/>
    </location>
</feature>
<dbReference type="PANTHER" id="PTHR47429">
    <property type="entry name" value="PROTEIN TWIN LOV 1"/>
    <property type="match status" value="1"/>
</dbReference>
<feature type="compositionally biased region" description="Polar residues" evidence="4">
    <location>
        <begin position="53"/>
        <end position="74"/>
    </location>
</feature>
<keyword evidence="2" id="KW-0288">FMN</keyword>
<dbReference type="Gene3D" id="1.10.167.10">
    <property type="entry name" value="Regulator of G-protein Signalling 4, domain 2"/>
    <property type="match status" value="1"/>
</dbReference>
<feature type="compositionally biased region" description="Basic and acidic residues" evidence="4">
    <location>
        <begin position="136"/>
        <end position="145"/>
    </location>
</feature>
<dbReference type="Pfam" id="PF13426">
    <property type="entry name" value="PAS_9"/>
    <property type="match status" value="1"/>
</dbReference>
<evidence type="ECO:0000313" key="6">
    <source>
        <dbReference type="EMBL" id="KAE8243838.1"/>
    </source>
</evidence>
<evidence type="ECO:0000259" key="5">
    <source>
        <dbReference type="PROSITE" id="PS50132"/>
    </source>
</evidence>
<evidence type="ECO:0000256" key="1">
    <source>
        <dbReference type="ARBA" id="ARBA00022630"/>
    </source>
</evidence>
<name>A0A8X7MQI0_9BASI</name>